<dbReference type="PANTHER" id="PTHR43594">
    <property type="entry name" value="QUERCETIN 2,3-DIOXYGENASE"/>
    <property type="match status" value="1"/>
</dbReference>
<evidence type="ECO:0000256" key="1">
    <source>
        <dbReference type="ARBA" id="ARBA00008416"/>
    </source>
</evidence>
<protein>
    <submittedName>
        <fullName evidence="5">Pirin family protein</fullName>
    </submittedName>
</protein>
<dbReference type="InterPro" id="IPR003829">
    <property type="entry name" value="Pirin_N_dom"/>
</dbReference>
<gene>
    <name evidence="5" type="ORF">MUN82_07640</name>
</gene>
<dbReference type="Pfam" id="PF05726">
    <property type="entry name" value="Pirin_C"/>
    <property type="match status" value="1"/>
</dbReference>
<evidence type="ECO:0000313" key="6">
    <source>
        <dbReference type="Proteomes" id="UP000829925"/>
    </source>
</evidence>
<dbReference type="CDD" id="cd02247">
    <property type="entry name" value="cupin_pirin_C"/>
    <property type="match status" value="1"/>
</dbReference>
<evidence type="ECO:0000259" key="4">
    <source>
        <dbReference type="Pfam" id="PF05726"/>
    </source>
</evidence>
<dbReference type="InterPro" id="IPR014710">
    <property type="entry name" value="RmlC-like_jellyroll"/>
</dbReference>
<dbReference type="PIRSF" id="PIRSF006232">
    <property type="entry name" value="Pirin"/>
    <property type="match status" value="1"/>
</dbReference>
<sequence>MSKRLIGTTRGQRADIGPFNIQRLLANEHAAAVGPFVFLDYALPVEHAPTASPQQAQGTGAHPHRGIATLTYLLSGEGLHRDSRGNTTLVRSGGAQWMSAGNGILYDESINPDAATRSPVTHGLQFWINLPAQQKAQLPEYRSLPASALPTVALPHSAGWLKVIVGEWDGHASPVPTYSPQFLYHVQLAAGQQLALPTTAGYEYAAFVLHQSAMIGGIRYEPGELLLLDPTSDAPLVLSAAPGSAADFIVFGGAPYTEPIVAQGPFVMNTRQEIIQAYHDFYQGLYGTIDYSQVPALD</sequence>
<accession>A0A8T9SYM8</accession>
<keyword evidence="6" id="KW-1185">Reference proteome</keyword>
<evidence type="ECO:0000313" key="5">
    <source>
        <dbReference type="EMBL" id="UOR06965.1"/>
    </source>
</evidence>
<reference evidence="5 6" key="1">
    <citation type="submission" date="2022-04" db="EMBL/GenBank/DDBJ databases">
        <title>Hymenobacter sp. isolated from the air.</title>
        <authorList>
            <person name="Won M."/>
            <person name="Lee C.-M."/>
            <person name="Woen H.-Y."/>
            <person name="Kwon S.-W."/>
        </authorList>
    </citation>
    <scope>NUCLEOTIDE SEQUENCE [LARGE SCALE GENOMIC DNA]</scope>
    <source>
        <strain evidence="6">5413 J-13</strain>
    </source>
</reference>
<comment type="similarity">
    <text evidence="1 2">Belongs to the pirin family.</text>
</comment>
<dbReference type="EMBL" id="CP095053">
    <property type="protein sequence ID" value="UOR06965.1"/>
    <property type="molecule type" value="Genomic_DNA"/>
</dbReference>
<name>A0A8T9SYM8_9BACT</name>
<dbReference type="KEGG" id="haei:MUN82_07640"/>
<dbReference type="InterPro" id="IPR053186">
    <property type="entry name" value="QDO-related"/>
</dbReference>
<dbReference type="AlphaFoldDB" id="A0A8T9SYM8"/>
<feature type="domain" description="Pirin C-terminal" evidence="4">
    <location>
        <begin position="184"/>
        <end position="284"/>
    </location>
</feature>
<dbReference type="CDD" id="cd02909">
    <property type="entry name" value="cupin_pirin_N"/>
    <property type="match status" value="1"/>
</dbReference>
<dbReference type="Gene3D" id="2.60.120.10">
    <property type="entry name" value="Jelly Rolls"/>
    <property type="match status" value="2"/>
</dbReference>
<evidence type="ECO:0000259" key="3">
    <source>
        <dbReference type="Pfam" id="PF02678"/>
    </source>
</evidence>
<feature type="domain" description="Pirin N-terminal" evidence="3">
    <location>
        <begin position="23"/>
        <end position="128"/>
    </location>
</feature>
<dbReference type="PANTHER" id="PTHR43594:SF1">
    <property type="entry name" value="QUERCETIN 2,3-DIOXYGENASE PA2418-RELATED"/>
    <property type="match status" value="1"/>
</dbReference>
<dbReference type="RefSeq" id="WP_245096366.1">
    <property type="nucleotide sequence ID" value="NZ_CP095053.1"/>
</dbReference>
<dbReference type="Proteomes" id="UP000829925">
    <property type="component" value="Chromosome"/>
</dbReference>
<organism evidence="5 6">
    <name type="scientific">Hymenobacter aerilatus</name>
    <dbReference type="NCBI Taxonomy" id="2932251"/>
    <lineage>
        <taxon>Bacteria</taxon>
        <taxon>Pseudomonadati</taxon>
        <taxon>Bacteroidota</taxon>
        <taxon>Cytophagia</taxon>
        <taxon>Cytophagales</taxon>
        <taxon>Hymenobacteraceae</taxon>
        <taxon>Hymenobacter</taxon>
    </lineage>
</organism>
<dbReference type="InterPro" id="IPR012093">
    <property type="entry name" value="Pirin"/>
</dbReference>
<evidence type="ECO:0000256" key="2">
    <source>
        <dbReference type="RuleBase" id="RU003457"/>
    </source>
</evidence>
<dbReference type="Pfam" id="PF02678">
    <property type="entry name" value="Pirin"/>
    <property type="match status" value="1"/>
</dbReference>
<dbReference type="InterPro" id="IPR011051">
    <property type="entry name" value="RmlC_Cupin_sf"/>
</dbReference>
<dbReference type="SUPFAM" id="SSF51182">
    <property type="entry name" value="RmlC-like cupins"/>
    <property type="match status" value="1"/>
</dbReference>
<proteinExistence type="inferred from homology"/>
<dbReference type="InterPro" id="IPR008778">
    <property type="entry name" value="Pirin_C_dom"/>
</dbReference>